<accession>A0A5J5GPS8</accession>
<evidence type="ECO:0008006" key="3">
    <source>
        <dbReference type="Google" id="ProtNLM"/>
    </source>
</evidence>
<dbReference type="EMBL" id="VYQE01000001">
    <property type="protein sequence ID" value="KAA9010057.1"/>
    <property type="molecule type" value="Genomic_DNA"/>
</dbReference>
<dbReference type="RefSeq" id="WP_150443541.1">
    <property type="nucleotide sequence ID" value="NZ_VYQE01000001.1"/>
</dbReference>
<evidence type="ECO:0000313" key="1">
    <source>
        <dbReference type="EMBL" id="KAA9010057.1"/>
    </source>
</evidence>
<comment type="caution">
    <text evidence="1">The sequence shown here is derived from an EMBL/GenBank/DDBJ whole genome shotgun (WGS) entry which is preliminary data.</text>
</comment>
<proteinExistence type="predicted"/>
<evidence type="ECO:0000313" key="2">
    <source>
        <dbReference type="Proteomes" id="UP000326554"/>
    </source>
</evidence>
<organism evidence="1 2">
    <name type="scientific">Histidinibacterium aquaticum</name>
    <dbReference type="NCBI Taxonomy" id="2613962"/>
    <lineage>
        <taxon>Bacteria</taxon>
        <taxon>Pseudomonadati</taxon>
        <taxon>Pseudomonadota</taxon>
        <taxon>Alphaproteobacteria</taxon>
        <taxon>Rhodobacterales</taxon>
        <taxon>Paracoccaceae</taxon>
        <taxon>Histidinibacterium</taxon>
    </lineage>
</organism>
<dbReference type="Proteomes" id="UP000326554">
    <property type="component" value="Unassembled WGS sequence"/>
</dbReference>
<protein>
    <recommendedName>
        <fullName evidence="3">Alpha/beta hydrolase</fullName>
    </recommendedName>
</protein>
<dbReference type="SUPFAM" id="SSF53474">
    <property type="entry name" value="alpha/beta-Hydrolases"/>
    <property type="match status" value="1"/>
</dbReference>
<reference evidence="1 2" key="1">
    <citation type="submission" date="2019-09" db="EMBL/GenBank/DDBJ databases">
        <authorList>
            <person name="Park J.-S."/>
            <person name="Choi H.-J."/>
        </authorList>
    </citation>
    <scope>NUCLEOTIDE SEQUENCE [LARGE SCALE GENOMIC DNA]</scope>
    <source>
        <strain evidence="1 2">176SS1-4</strain>
    </source>
</reference>
<sequence>MEQTSIFRVAGGRVRLCRRSSSRRVILFFAGRDGCGPDARDNDGCRFASRHGLNAALIQPFRPRWYQARLAQTLPLALRRVARRFDHVTCAGEGMGAYGALFAAQHLRVDHVIAVRPVATLNGTHAPATEAERADFDELGADLEPLLTHRAGRYTVFAEPGAGERQADRLYLPSDRTERLGTDRLTGEGPFGLPEDLLLDLLGEEEAPRQPAYA</sequence>
<keyword evidence="2" id="KW-1185">Reference proteome</keyword>
<dbReference type="AlphaFoldDB" id="A0A5J5GPS8"/>
<gene>
    <name evidence="1" type="ORF">F3S47_02040</name>
</gene>
<dbReference type="InterPro" id="IPR029058">
    <property type="entry name" value="AB_hydrolase_fold"/>
</dbReference>
<name>A0A5J5GPS8_9RHOB</name>